<evidence type="ECO:0000256" key="2">
    <source>
        <dbReference type="SAM" id="MobiDB-lite"/>
    </source>
</evidence>
<dbReference type="EMBL" id="JAIWYP010000007">
    <property type="protein sequence ID" value="KAH3801495.1"/>
    <property type="molecule type" value="Genomic_DNA"/>
</dbReference>
<keyword evidence="4" id="KW-1185">Reference proteome</keyword>
<accession>A0A9D4FS44</accession>
<sequence>MASIPPQEAEKLSPKTKSSENNPNNTSVKSNVNININKSSNIKDQEAAKRKRSEASSTSELETSATEVKKTAAQKQKKKKKKEIDSTCINETNMEETEKKGLTKDIEDLIKQTRQINSKLERLDGCMNRVNNKLETVMMKGDTSIRETLKDLITEMKDDLLKSVINRIEHLEGKMFDREQEYDKLKESIKSIDKTVHEKNLEKENIEESIRKQGENIKKLANDTEQYSRRNNIKIRGLPDTDSRETALDSAKKVVKYLKEKEIASLSLSDIDIAHRLPNTDNKNRDIIVRFVSRLVRDEVISQRRKLKNTGVFINEDLTRLNLHVLMCIKKKMSDEVKDAWTVNGTIRYKDKAEKIIVVRFEDYQEWIDLPWP</sequence>
<evidence type="ECO:0000313" key="4">
    <source>
        <dbReference type="Proteomes" id="UP000828390"/>
    </source>
</evidence>
<name>A0A9D4FS44_DREPO</name>
<dbReference type="AlphaFoldDB" id="A0A9D4FS44"/>
<evidence type="ECO:0000256" key="1">
    <source>
        <dbReference type="SAM" id="Coils"/>
    </source>
</evidence>
<dbReference type="Proteomes" id="UP000828390">
    <property type="component" value="Unassembled WGS sequence"/>
</dbReference>
<protein>
    <submittedName>
        <fullName evidence="3">Uncharacterized protein</fullName>
    </submittedName>
</protein>
<dbReference type="Gene3D" id="3.30.70.1820">
    <property type="entry name" value="L1 transposable element, RRM domain"/>
    <property type="match status" value="1"/>
</dbReference>
<feature type="region of interest" description="Disordered" evidence="2">
    <location>
        <begin position="1"/>
        <end position="84"/>
    </location>
</feature>
<reference evidence="3" key="2">
    <citation type="submission" date="2020-11" db="EMBL/GenBank/DDBJ databases">
        <authorList>
            <person name="McCartney M.A."/>
            <person name="Auch B."/>
            <person name="Kono T."/>
            <person name="Mallez S."/>
            <person name="Becker A."/>
            <person name="Gohl D.M."/>
            <person name="Silverstein K.A.T."/>
            <person name="Koren S."/>
            <person name="Bechman K.B."/>
            <person name="Herman A."/>
            <person name="Abrahante J.E."/>
            <person name="Garbe J."/>
        </authorList>
    </citation>
    <scope>NUCLEOTIDE SEQUENCE</scope>
    <source>
        <strain evidence="3">Duluth1</strain>
        <tissue evidence="3">Whole animal</tissue>
    </source>
</reference>
<reference evidence="3" key="1">
    <citation type="journal article" date="2019" name="bioRxiv">
        <title>The Genome of the Zebra Mussel, Dreissena polymorpha: A Resource for Invasive Species Research.</title>
        <authorList>
            <person name="McCartney M.A."/>
            <person name="Auch B."/>
            <person name="Kono T."/>
            <person name="Mallez S."/>
            <person name="Zhang Y."/>
            <person name="Obille A."/>
            <person name="Becker A."/>
            <person name="Abrahante J.E."/>
            <person name="Garbe J."/>
            <person name="Badalamenti J.P."/>
            <person name="Herman A."/>
            <person name="Mangelson H."/>
            <person name="Liachko I."/>
            <person name="Sullivan S."/>
            <person name="Sone E.D."/>
            <person name="Koren S."/>
            <person name="Silverstein K.A.T."/>
            <person name="Beckman K.B."/>
            <person name="Gohl D.M."/>
        </authorList>
    </citation>
    <scope>NUCLEOTIDE SEQUENCE</scope>
    <source>
        <strain evidence="3">Duluth1</strain>
        <tissue evidence="3">Whole animal</tissue>
    </source>
</reference>
<evidence type="ECO:0000313" key="3">
    <source>
        <dbReference type="EMBL" id="KAH3801495.1"/>
    </source>
</evidence>
<feature type="compositionally biased region" description="Low complexity" evidence="2">
    <location>
        <begin position="55"/>
        <end position="74"/>
    </location>
</feature>
<feature type="compositionally biased region" description="Low complexity" evidence="2">
    <location>
        <begin position="24"/>
        <end position="40"/>
    </location>
</feature>
<feature type="coiled-coil region" evidence="1">
    <location>
        <begin position="168"/>
        <end position="223"/>
    </location>
</feature>
<comment type="caution">
    <text evidence="3">The sequence shown here is derived from an EMBL/GenBank/DDBJ whole genome shotgun (WGS) entry which is preliminary data.</text>
</comment>
<organism evidence="3 4">
    <name type="scientific">Dreissena polymorpha</name>
    <name type="common">Zebra mussel</name>
    <name type="synonym">Mytilus polymorpha</name>
    <dbReference type="NCBI Taxonomy" id="45954"/>
    <lineage>
        <taxon>Eukaryota</taxon>
        <taxon>Metazoa</taxon>
        <taxon>Spiralia</taxon>
        <taxon>Lophotrochozoa</taxon>
        <taxon>Mollusca</taxon>
        <taxon>Bivalvia</taxon>
        <taxon>Autobranchia</taxon>
        <taxon>Heteroconchia</taxon>
        <taxon>Euheterodonta</taxon>
        <taxon>Imparidentia</taxon>
        <taxon>Neoheterodontei</taxon>
        <taxon>Myida</taxon>
        <taxon>Dreissenoidea</taxon>
        <taxon>Dreissenidae</taxon>
        <taxon>Dreissena</taxon>
    </lineage>
</organism>
<gene>
    <name evidence="3" type="ORF">DPMN_155147</name>
</gene>
<proteinExistence type="predicted"/>
<keyword evidence="1" id="KW-0175">Coiled coil</keyword>